<dbReference type="EMBL" id="JAUJSQ010000011">
    <property type="protein sequence ID" value="MDN7934605.1"/>
    <property type="molecule type" value="Genomic_DNA"/>
</dbReference>
<dbReference type="Proteomes" id="UP001171606">
    <property type="component" value="Unassembled WGS sequence"/>
</dbReference>
<accession>A0ABT8PHL3</accession>
<feature type="region of interest" description="Disordered" evidence="1">
    <location>
        <begin position="92"/>
        <end position="261"/>
    </location>
</feature>
<feature type="compositionally biased region" description="Basic residues" evidence="1">
    <location>
        <begin position="211"/>
        <end position="221"/>
    </location>
</feature>
<keyword evidence="3" id="KW-1185">Reference proteome</keyword>
<feature type="compositionally biased region" description="Low complexity" evidence="1">
    <location>
        <begin position="228"/>
        <end position="238"/>
    </location>
</feature>
<evidence type="ECO:0008006" key="4">
    <source>
        <dbReference type="Google" id="ProtNLM"/>
    </source>
</evidence>
<sequence>MDIREIQALHAQYSSQPVVIDIDSHVRALPAPAGHESTRKRTIETLKSTYRRVGRPTAIVLALALGAGVAGVSAAKLWHAAHARQAAVHVEPAAASASHDSKRPLTSADFAEPVDRTAADASRMEALALQASQPKGPTVPPDCATPEPMTDQEKVAASPIRPSRAASVPAAGKQSTATTPADVTPTPSATVAQASTATAPAVAPTAQPKPAPHRAHRAAGRQRHEAASAEAPSPAVHAEPAKVENSPKPSTSAKTGDVSLF</sequence>
<comment type="caution">
    <text evidence="2">The sequence shown here is derived from an EMBL/GenBank/DDBJ whole genome shotgun (WGS) entry which is preliminary data.</text>
</comment>
<protein>
    <recommendedName>
        <fullName evidence="4">Serine protease</fullName>
    </recommendedName>
</protein>
<evidence type="ECO:0000256" key="1">
    <source>
        <dbReference type="SAM" id="MobiDB-lite"/>
    </source>
</evidence>
<evidence type="ECO:0000313" key="2">
    <source>
        <dbReference type="EMBL" id="MDN7934605.1"/>
    </source>
</evidence>
<feature type="compositionally biased region" description="Low complexity" evidence="1">
    <location>
        <begin position="155"/>
        <end position="208"/>
    </location>
</feature>
<reference evidence="2" key="1">
    <citation type="submission" date="2023-07" db="EMBL/GenBank/DDBJ databases">
        <title>A collection of bacterial strains from the Burkholderia cepacia Research Laboratory and Repository.</title>
        <authorList>
            <person name="Lipuma J."/>
            <person name="Spilker T."/>
            <person name="Caverly L."/>
        </authorList>
    </citation>
    <scope>NUCLEOTIDE SEQUENCE</scope>
    <source>
        <strain evidence="2">AU42020</strain>
    </source>
</reference>
<evidence type="ECO:0000313" key="3">
    <source>
        <dbReference type="Proteomes" id="UP001171606"/>
    </source>
</evidence>
<name>A0ABT8PHL3_9BURK</name>
<gene>
    <name evidence="2" type="ORF">QZM52_25275</name>
</gene>
<proteinExistence type="predicted"/>
<organism evidence="2 3">
    <name type="scientific">Burkholderia metallica</name>
    <dbReference type="NCBI Taxonomy" id="488729"/>
    <lineage>
        <taxon>Bacteria</taxon>
        <taxon>Pseudomonadati</taxon>
        <taxon>Pseudomonadota</taxon>
        <taxon>Betaproteobacteria</taxon>
        <taxon>Burkholderiales</taxon>
        <taxon>Burkholderiaceae</taxon>
        <taxon>Burkholderia</taxon>
        <taxon>Burkholderia cepacia complex</taxon>
    </lineage>
</organism>
<dbReference type="RefSeq" id="WP_301756710.1">
    <property type="nucleotide sequence ID" value="NZ_JAUJSQ010000011.1"/>
</dbReference>